<dbReference type="PROSITE" id="PS51642">
    <property type="entry name" value="HEMOPEXIN_2"/>
    <property type="match status" value="3"/>
</dbReference>
<dbReference type="AlphaFoldDB" id="A0A3D8R545"/>
<comment type="caution">
    <text evidence="2">The sequence shown here is derived from an EMBL/GenBank/DDBJ whole genome shotgun (WGS) entry which is preliminary data.</text>
</comment>
<dbReference type="SUPFAM" id="SSF50923">
    <property type="entry name" value="Hemopexin-like domain"/>
    <property type="match status" value="1"/>
</dbReference>
<evidence type="ECO:0008006" key="4">
    <source>
        <dbReference type="Google" id="ProtNLM"/>
    </source>
</evidence>
<dbReference type="RefSeq" id="XP_026600840.1">
    <property type="nucleotide sequence ID" value="XM_026750827.1"/>
</dbReference>
<evidence type="ECO:0000256" key="1">
    <source>
        <dbReference type="PROSITE-ProRule" id="PRU01011"/>
    </source>
</evidence>
<feature type="repeat" description="Hemopexin" evidence="1">
    <location>
        <begin position="112"/>
        <end position="160"/>
    </location>
</feature>
<dbReference type="GeneID" id="38119181"/>
<dbReference type="STRING" id="1810919.A0A3D8R545"/>
<dbReference type="Proteomes" id="UP000256690">
    <property type="component" value="Unassembled WGS sequence"/>
</dbReference>
<keyword evidence="3" id="KW-1185">Reference proteome</keyword>
<feature type="repeat" description="Hemopexin" evidence="1">
    <location>
        <begin position="165"/>
        <end position="217"/>
    </location>
</feature>
<evidence type="ECO:0000313" key="2">
    <source>
        <dbReference type="EMBL" id="RDW69051.1"/>
    </source>
</evidence>
<organism evidence="2 3">
    <name type="scientific">Aspergillus mulundensis</name>
    <dbReference type="NCBI Taxonomy" id="1810919"/>
    <lineage>
        <taxon>Eukaryota</taxon>
        <taxon>Fungi</taxon>
        <taxon>Dikarya</taxon>
        <taxon>Ascomycota</taxon>
        <taxon>Pezizomycotina</taxon>
        <taxon>Eurotiomycetes</taxon>
        <taxon>Eurotiomycetidae</taxon>
        <taxon>Eurotiales</taxon>
        <taxon>Aspergillaceae</taxon>
        <taxon>Aspergillus</taxon>
        <taxon>Aspergillus subgen. Nidulantes</taxon>
    </lineage>
</organism>
<evidence type="ECO:0000313" key="3">
    <source>
        <dbReference type="Proteomes" id="UP000256690"/>
    </source>
</evidence>
<dbReference type="EMBL" id="PVWQ01000011">
    <property type="protein sequence ID" value="RDW69051.1"/>
    <property type="molecule type" value="Genomic_DNA"/>
</dbReference>
<accession>A0A3D8R545</accession>
<dbReference type="Pfam" id="PF00045">
    <property type="entry name" value="Hemopexin"/>
    <property type="match status" value="2"/>
</dbReference>
<dbReference type="SMART" id="SM00120">
    <property type="entry name" value="HX"/>
    <property type="match status" value="3"/>
</dbReference>
<dbReference type="InterPro" id="IPR036375">
    <property type="entry name" value="Hemopexin-like_dom_sf"/>
</dbReference>
<dbReference type="Gene3D" id="2.110.10.10">
    <property type="entry name" value="Hemopexin-like domain"/>
    <property type="match status" value="1"/>
</dbReference>
<reference evidence="2 3" key="1">
    <citation type="journal article" date="2018" name="IMA Fungus">
        <title>IMA Genome-F 9: Draft genome sequence of Annulohypoxylon stygium, Aspergillus mulundensis, Berkeleyomyces basicola (syn. Thielaviopsis basicola), Ceratocystis smalleyi, two Cercospora beticola strains, Coleophoma cylindrospora, Fusarium fracticaudum, Phialophora cf. hyalina, and Morchella septimelata.</title>
        <authorList>
            <person name="Wingfield B.D."/>
            <person name="Bills G.F."/>
            <person name="Dong Y."/>
            <person name="Huang W."/>
            <person name="Nel W.J."/>
            <person name="Swalarsk-Parry B.S."/>
            <person name="Vaghefi N."/>
            <person name="Wilken P.M."/>
            <person name="An Z."/>
            <person name="de Beer Z.W."/>
            <person name="De Vos L."/>
            <person name="Chen L."/>
            <person name="Duong T.A."/>
            <person name="Gao Y."/>
            <person name="Hammerbacher A."/>
            <person name="Kikkert J.R."/>
            <person name="Li Y."/>
            <person name="Li H."/>
            <person name="Li K."/>
            <person name="Li Q."/>
            <person name="Liu X."/>
            <person name="Ma X."/>
            <person name="Naidoo K."/>
            <person name="Pethybridge S.J."/>
            <person name="Sun J."/>
            <person name="Steenkamp E.T."/>
            <person name="van der Nest M.A."/>
            <person name="van Wyk S."/>
            <person name="Wingfield M.J."/>
            <person name="Xiong C."/>
            <person name="Yue Q."/>
            <person name="Zhang X."/>
        </authorList>
    </citation>
    <scope>NUCLEOTIDE SEQUENCE [LARGE SCALE GENOMIC DNA]</scope>
    <source>
        <strain evidence="2 3">DSM 5745</strain>
    </source>
</reference>
<dbReference type="OrthoDB" id="6845681at2759"/>
<protein>
    <recommendedName>
        <fullName evidence="4">Hemopexin</fullName>
    </recommendedName>
</protein>
<feature type="repeat" description="Hemopexin" evidence="1">
    <location>
        <begin position="1"/>
        <end position="50"/>
    </location>
</feature>
<dbReference type="InterPro" id="IPR018487">
    <property type="entry name" value="Hemopexin-like_repeat"/>
</dbReference>
<sequence>MVDAVFHHPGVHQTYFFGGRRYARIEFQPGGSEEKITYGPATIADHWPSLHSIDFGTVDAILPVENTKDEGYYFFGSRFARIKLVPSSNDDKVLDGPWVITQKLGSLREAGFDTVDAVLPVPGKSGEAYIFRGVNYVRININQDKIVYGPAKLTDQWPGLTKAKFDSVDAAFPEPGSSNGVSYFFKGDKYVKLKVVAGAPDSIVWGPKPIKDYWKTLEWV</sequence>
<gene>
    <name evidence="2" type="ORF">DSM5745_08811</name>
</gene>
<name>A0A3D8R545_9EURO</name>
<proteinExistence type="predicted"/>